<evidence type="ECO:0000313" key="3">
    <source>
        <dbReference type="Proteomes" id="UP000237271"/>
    </source>
</evidence>
<dbReference type="EMBL" id="NCKW01020801">
    <property type="protein sequence ID" value="POM57342.1"/>
    <property type="molecule type" value="Genomic_DNA"/>
</dbReference>
<feature type="compositionally biased region" description="Basic and acidic residues" evidence="1">
    <location>
        <begin position="18"/>
        <end position="35"/>
    </location>
</feature>
<name>A0A2P4WVL5_9STRA</name>
<feature type="region of interest" description="Disordered" evidence="1">
    <location>
        <begin position="1"/>
        <end position="46"/>
    </location>
</feature>
<proteinExistence type="predicted"/>
<organism evidence="2 3">
    <name type="scientific">Phytophthora palmivora</name>
    <dbReference type="NCBI Taxonomy" id="4796"/>
    <lineage>
        <taxon>Eukaryota</taxon>
        <taxon>Sar</taxon>
        <taxon>Stramenopiles</taxon>
        <taxon>Oomycota</taxon>
        <taxon>Peronosporomycetes</taxon>
        <taxon>Peronosporales</taxon>
        <taxon>Peronosporaceae</taxon>
        <taxon>Phytophthora</taxon>
    </lineage>
</organism>
<gene>
    <name evidence="2" type="ORF">PHPALM_38156</name>
</gene>
<sequence>MLSSRRLEGDVADDERADGERADRDEGSIEANPERDEADGDGAGDL</sequence>
<keyword evidence="3" id="KW-1185">Reference proteome</keyword>
<accession>A0A2P4WVL5</accession>
<feature type="non-terminal residue" evidence="2">
    <location>
        <position position="46"/>
    </location>
</feature>
<reference evidence="2 3" key="1">
    <citation type="journal article" date="2017" name="Genome Biol. Evol.">
        <title>Phytophthora megakarya and P. palmivora, closely related causal agents of cacao black pod rot, underwent increases in genome sizes and gene numbers by different mechanisms.</title>
        <authorList>
            <person name="Ali S.S."/>
            <person name="Shao J."/>
            <person name="Lary D.J."/>
            <person name="Kronmiller B."/>
            <person name="Shen D."/>
            <person name="Strem M.D."/>
            <person name="Amoako-Attah I."/>
            <person name="Akrofi A.Y."/>
            <person name="Begoude B.A."/>
            <person name="Ten Hoopen G.M."/>
            <person name="Coulibaly K."/>
            <person name="Kebe B.I."/>
            <person name="Melnick R.L."/>
            <person name="Guiltinan M.J."/>
            <person name="Tyler B.M."/>
            <person name="Meinhardt L.W."/>
            <person name="Bailey B.A."/>
        </authorList>
    </citation>
    <scope>NUCLEOTIDE SEQUENCE [LARGE SCALE GENOMIC DNA]</scope>
    <source>
        <strain evidence="3">sbr112.9</strain>
    </source>
</reference>
<feature type="compositionally biased region" description="Acidic residues" evidence="1">
    <location>
        <begin position="36"/>
        <end position="46"/>
    </location>
</feature>
<dbReference type="AlphaFoldDB" id="A0A2P4WVL5"/>
<dbReference type="Proteomes" id="UP000237271">
    <property type="component" value="Unassembled WGS sequence"/>
</dbReference>
<evidence type="ECO:0000256" key="1">
    <source>
        <dbReference type="SAM" id="MobiDB-lite"/>
    </source>
</evidence>
<comment type="caution">
    <text evidence="2">The sequence shown here is derived from an EMBL/GenBank/DDBJ whole genome shotgun (WGS) entry which is preliminary data.</text>
</comment>
<protein>
    <submittedName>
        <fullName evidence="2">Uncharacterized protein</fullName>
    </submittedName>
</protein>
<evidence type="ECO:0000313" key="2">
    <source>
        <dbReference type="EMBL" id="POM57342.1"/>
    </source>
</evidence>